<dbReference type="EMBL" id="BKCJ010010161">
    <property type="protein sequence ID" value="GEU90327.1"/>
    <property type="molecule type" value="Genomic_DNA"/>
</dbReference>
<dbReference type="InterPro" id="IPR043502">
    <property type="entry name" value="DNA/RNA_pol_sf"/>
</dbReference>
<accession>A0A6L2NXJ0</accession>
<organism evidence="4">
    <name type="scientific">Tanacetum cinerariifolium</name>
    <name type="common">Dalmatian daisy</name>
    <name type="synonym">Chrysanthemum cinerariifolium</name>
    <dbReference type="NCBI Taxonomy" id="118510"/>
    <lineage>
        <taxon>Eukaryota</taxon>
        <taxon>Viridiplantae</taxon>
        <taxon>Streptophyta</taxon>
        <taxon>Embryophyta</taxon>
        <taxon>Tracheophyta</taxon>
        <taxon>Spermatophyta</taxon>
        <taxon>Magnoliopsida</taxon>
        <taxon>eudicotyledons</taxon>
        <taxon>Gunneridae</taxon>
        <taxon>Pentapetalae</taxon>
        <taxon>asterids</taxon>
        <taxon>campanulids</taxon>
        <taxon>Asterales</taxon>
        <taxon>Asteraceae</taxon>
        <taxon>Asteroideae</taxon>
        <taxon>Anthemideae</taxon>
        <taxon>Anthemidinae</taxon>
        <taxon>Tanacetum</taxon>
    </lineage>
</organism>
<evidence type="ECO:0000259" key="3">
    <source>
        <dbReference type="Pfam" id="PF17919"/>
    </source>
</evidence>
<reference evidence="4" key="1">
    <citation type="journal article" date="2019" name="Sci. Rep.">
        <title>Draft genome of Tanacetum cinerariifolium, the natural source of mosquito coil.</title>
        <authorList>
            <person name="Yamashiro T."/>
            <person name="Shiraishi A."/>
            <person name="Satake H."/>
            <person name="Nakayama K."/>
        </authorList>
    </citation>
    <scope>NUCLEOTIDE SEQUENCE</scope>
</reference>
<protein>
    <submittedName>
        <fullName evidence="4">Reverse transcriptase domain-containing protein</fullName>
    </submittedName>
</protein>
<keyword evidence="2" id="KW-1133">Transmembrane helix</keyword>
<dbReference type="PANTHER" id="PTHR33067:SF9">
    <property type="entry name" value="RNA-DIRECTED DNA POLYMERASE"/>
    <property type="match status" value="1"/>
</dbReference>
<keyword evidence="4" id="KW-0808">Transferase</keyword>
<proteinExistence type="predicted"/>
<name>A0A6L2NXJ0_TANCI</name>
<dbReference type="Gene3D" id="3.30.70.270">
    <property type="match status" value="1"/>
</dbReference>
<evidence type="ECO:0000256" key="2">
    <source>
        <dbReference type="SAM" id="Phobius"/>
    </source>
</evidence>
<dbReference type="Gene3D" id="2.40.70.10">
    <property type="entry name" value="Acid Proteases"/>
    <property type="match status" value="1"/>
</dbReference>
<dbReference type="AlphaFoldDB" id="A0A6L2NXJ0"/>
<sequence length="706" mass="80999">MVRPNGQAPRSMEELCQPSINGRGGPIASILIQAIDFGLRHHMIQQVQNTCQFHGLPGDDANRHIDKFFKITQHMKQNGVSDDALCLSLFPYSLKHHAIAWYDRLPRNSIYSFNDMMRKFLSKYFPPSMVWVHFPATPLLTQRVILKQSSPEVVFLMMDHLFLLLLLLFPMWWNGCSRNLHFNLNFADALLHMPKFALMFKSPLSNKEKLFDLATTPVNENCSAVILKKFLEKLGDPGKFLIPCDFLKLDESLALADQGVSINLMPLSIWRKLSLPELTSMQMILELADRSTTRPAGIAEDVFVKVGKFHFPTDFVVVDYVVDPRVPLILERPFLRTRQVLIDVYSEELTLRVDDQAITFKVGPTLKYSYNDAELINRIDVIDVASEEYVYEGGDFILEEIKACLTSKSIPLTIDDTDFDLEGGIRLLEELLNNDPSSSLLPSKELNVEEIKTVKSSIDEPPELELKELPSYFEYAFLEGTDKLPVIISKELKNEEKYALLKVLKSHKRMDFPDTFRYRLTQKTKKRLPSLALMERLPTDVCLLVYAMLHARSKDKMLKRYEDTNLVLNREKCHFMVKEGIVLGQKISKSRIEVDRAKVKVIAKLPHSTFVKEKTPFISSKEFIESFNTLKKKLIEAPILVAPDWDLPFEIMCDASDYVVGAVLGQRKTKHFQSIHYVSNTMTEAQAHYTTTEKELVAVVYAFEKF</sequence>
<evidence type="ECO:0000313" key="4">
    <source>
        <dbReference type="EMBL" id="GEU90327.1"/>
    </source>
</evidence>
<feature type="transmembrane region" description="Helical" evidence="2">
    <location>
        <begin position="153"/>
        <end position="173"/>
    </location>
</feature>
<dbReference type="InterPro" id="IPR041577">
    <property type="entry name" value="RT_RNaseH_2"/>
</dbReference>
<feature type="domain" description="Reverse transcriptase/retrotransposon-derived protein RNase H-like" evidence="3">
    <location>
        <begin position="624"/>
        <end position="706"/>
    </location>
</feature>
<dbReference type="GO" id="GO:0003964">
    <property type="term" value="F:RNA-directed DNA polymerase activity"/>
    <property type="evidence" value="ECO:0007669"/>
    <property type="project" value="UniProtKB-KW"/>
</dbReference>
<dbReference type="PANTHER" id="PTHR33067">
    <property type="entry name" value="RNA-DIRECTED DNA POLYMERASE-RELATED"/>
    <property type="match status" value="1"/>
</dbReference>
<keyword evidence="2" id="KW-0812">Transmembrane</keyword>
<comment type="caution">
    <text evidence="4">The sequence shown here is derived from an EMBL/GenBank/DDBJ whole genome shotgun (WGS) entry which is preliminary data.</text>
</comment>
<gene>
    <name evidence="4" type="ORF">Tci_062305</name>
</gene>
<dbReference type="SUPFAM" id="SSF56672">
    <property type="entry name" value="DNA/RNA polymerases"/>
    <property type="match status" value="1"/>
</dbReference>
<keyword evidence="4" id="KW-0548">Nucleotidyltransferase</keyword>
<dbReference type="InterPro" id="IPR021109">
    <property type="entry name" value="Peptidase_aspartic_dom_sf"/>
</dbReference>
<evidence type="ECO:0000256" key="1">
    <source>
        <dbReference type="SAM" id="MobiDB-lite"/>
    </source>
</evidence>
<keyword evidence="2" id="KW-0472">Membrane</keyword>
<feature type="region of interest" description="Disordered" evidence="1">
    <location>
        <begin position="1"/>
        <end position="20"/>
    </location>
</feature>
<dbReference type="Gene3D" id="3.10.20.370">
    <property type="match status" value="1"/>
</dbReference>
<dbReference type="Pfam" id="PF17919">
    <property type="entry name" value="RT_RNaseH_2"/>
    <property type="match status" value="1"/>
</dbReference>
<dbReference type="InterPro" id="IPR043128">
    <property type="entry name" value="Rev_trsase/Diguanyl_cyclase"/>
</dbReference>
<keyword evidence="4" id="KW-0695">RNA-directed DNA polymerase</keyword>